<sequence length="584" mass="63907">MAEKATPVYSTINCTGPGANSDSIDSDLSIFVSPEQAEELLTLDASLPGAPSWIQDANRIEIACAKVREYVTSLSGFGGRERVLRCNELRRTRGLLVAMDVGAAEIRQRPGFKTYGLRPKDSDERRHRYRLRQSAQVRYLSSGLGGETAREHRTTRGAAGRDGRWAGLYHLAGMKHPHPPLGLRPVPQLPNRTAHRPPHSQLSFQARKTKGPGWVVAQSISPTANRPRKVFLRLHNDPFTLPPPLSDKDEKAYETNMAKSAPSQTSDPELKRILRSLVKGLDTCVKGQEALIASQTSQSRTLVEHGEAIVKLAADVVALTARIDARASPADPPVHRPADIVPLGPPPTETLHAVAGRKEAAAWNILRGRGVKGRPMPYSRSKASRMLRNSYEIQNPQYQEAVTDLKWQHLRGIKKQPYGMGRRSACELLASSCEVPAICAALPKQSSIEKIDFDPLSPEKVKRNPPTTGLHETPDVTAHHLLSEDILRVFSSLENLAVLTKYQFLLPAADRAPLVDRIRSLKKRPTPTTRPSPTLGDYIATNGSQTEGDATMDNAEESDSIEKPGAASGRAPPSASDAGRWAQL</sequence>
<feature type="compositionally biased region" description="Low complexity" evidence="1">
    <location>
        <begin position="526"/>
        <end position="535"/>
    </location>
</feature>
<dbReference type="AlphaFoldDB" id="A0A4P9WHG1"/>
<evidence type="ECO:0000313" key="2">
    <source>
        <dbReference type="EMBL" id="RKO89976.1"/>
    </source>
</evidence>
<gene>
    <name evidence="2" type="ORF">BDK51DRAFT_47290</name>
</gene>
<evidence type="ECO:0000313" key="3">
    <source>
        <dbReference type="Proteomes" id="UP000269721"/>
    </source>
</evidence>
<dbReference type="EMBL" id="KZ995790">
    <property type="protein sequence ID" value="RKO89976.1"/>
    <property type="molecule type" value="Genomic_DNA"/>
</dbReference>
<name>A0A4P9WHG1_9FUNG</name>
<organism evidence="2 3">
    <name type="scientific">Blyttiomyces helicus</name>
    <dbReference type="NCBI Taxonomy" id="388810"/>
    <lineage>
        <taxon>Eukaryota</taxon>
        <taxon>Fungi</taxon>
        <taxon>Fungi incertae sedis</taxon>
        <taxon>Chytridiomycota</taxon>
        <taxon>Chytridiomycota incertae sedis</taxon>
        <taxon>Chytridiomycetes</taxon>
        <taxon>Chytridiomycetes incertae sedis</taxon>
        <taxon>Blyttiomyces</taxon>
    </lineage>
</organism>
<protein>
    <submittedName>
        <fullName evidence="2">Uncharacterized protein</fullName>
    </submittedName>
</protein>
<keyword evidence="3" id="KW-1185">Reference proteome</keyword>
<evidence type="ECO:0000256" key="1">
    <source>
        <dbReference type="SAM" id="MobiDB-lite"/>
    </source>
</evidence>
<reference evidence="3" key="1">
    <citation type="journal article" date="2018" name="Nat. Microbiol.">
        <title>Leveraging single-cell genomics to expand the fungal tree of life.</title>
        <authorList>
            <person name="Ahrendt S.R."/>
            <person name="Quandt C.A."/>
            <person name="Ciobanu D."/>
            <person name="Clum A."/>
            <person name="Salamov A."/>
            <person name="Andreopoulos B."/>
            <person name="Cheng J.F."/>
            <person name="Woyke T."/>
            <person name="Pelin A."/>
            <person name="Henrissat B."/>
            <person name="Reynolds N.K."/>
            <person name="Benny G.L."/>
            <person name="Smith M.E."/>
            <person name="James T.Y."/>
            <person name="Grigoriev I.V."/>
        </authorList>
    </citation>
    <scope>NUCLEOTIDE SEQUENCE [LARGE SCALE GENOMIC DNA]</scope>
</reference>
<proteinExistence type="predicted"/>
<accession>A0A4P9WHG1</accession>
<feature type="compositionally biased region" description="Low complexity" evidence="1">
    <location>
        <begin position="564"/>
        <end position="584"/>
    </location>
</feature>
<feature type="region of interest" description="Disordered" evidence="1">
    <location>
        <begin position="519"/>
        <end position="584"/>
    </location>
</feature>
<dbReference type="Proteomes" id="UP000269721">
    <property type="component" value="Unassembled WGS sequence"/>
</dbReference>